<dbReference type="Gene3D" id="2.40.170.20">
    <property type="entry name" value="TonB-dependent receptor, beta-barrel domain"/>
    <property type="match status" value="1"/>
</dbReference>
<evidence type="ECO:0000256" key="13">
    <source>
        <dbReference type="SAM" id="MobiDB-lite"/>
    </source>
</evidence>
<evidence type="ECO:0000256" key="10">
    <source>
        <dbReference type="ARBA" id="ARBA00023237"/>
    </source>
</evidence>
<evidence type="ECO:0000259" key="16">
    <source>
        <dbReference type="Pfam" id="PF07715"/>
    </source>
</evidence>
<dbReference type="InterPro" id="IPR036942">
    <property type="entry name" value="Beta-barrel_TonB_sf"/>
</dbReference>
<dbReference type="SUPFAM" id="SSF56935">
    <property type="entry name" value="Porins"/>
    <property type="match status" value="1"/>
</dbReference>
<evidence type="ECO:0000256" key="7">
    <source>
        <dbReference type="ARBA" id="ARBA00023077"/>
    </source>
</evidence>
<keyword evidence="10 11" id="KW-0998">Cell outer membrane</keyword>
<evidence type="ECO:0000256" key="6">
    <source>
        <dbReference type="ARBA" id="ARBA00022729"/>
    </source>
</evidence>
<keyword evidence="18" id="KW-1185">Reference proteome</keyword>
<evidence type="ECO:0000256" key="3">
    <source>
        <dbReference type="ARBA" id="ARBA00022448"/>
    </source>
</evidence>
<dbReference type="PANTHER" id="PTHR30069:SF29">
    <property type="entry name" value="HEMOGLOBIN AND HEMOGLOBIN-HAPTOGLOBIN-BINDING PROTEIN 1-RELATED"/>
    <property type="match status" value="1"/>
</dbReference>
<dbReference type="Pfam" id="PF00593">
    <property type="entry name" value="TonB_dep_Rec_b-barrel"/>
    <property type="match status" value="1"/>
</dbReference>
<dbReference type="Gene3D" id="2.170.130.10">
    <property type="entry name" value="TonB-dependent receptor, plug domain"/>
    <property type="match status" value="1"/>
</dbReference>
<dbReference type="InterPro" id="IPR039426">
    <property type="entry name" value="TonB-dep_rcpt-like"/>
</dbReference>
<evidence type="ECO:0000256" key="11">
    <source>
        <dbReference type="PROSITE-ProRule" id="PRU01360"/>
    </source>
</evidence>
<feature type="region of interest" description="Disordered" evidence="13">
    <location>
        <begin position="213"/>
        <end position="232"/>
    </location>
</feature>
<dbReference type="Pfam" id="PF07715">
    <property type="entry name" value="Plug"/>
    <property type="match status" value="1"/>
</dbReference>
<feature type="domain" description="TonB-dependent receptor-like beta-barrel" evidence="15">
    <location>
        <begin position="203"/>
        <end position="623"/>
    </location>
</feature>
<dbReference type="InterPro" id="IPR000531">
    <property type="entry name" value="Beta-barrel_TonB"/>
</dbReference>
<dbReference type="GO" id="GO:0009279">
    <property type="term" value="C:cell outer membrane"/>
    <property type="evidence" value="ECO:0007669"/>
    <property type="project" value="UniProtKB-SubCell"/>
</dbReference>
<keyword evidence="9 17" id="KW-0675">Receptor</keyword>
<reference evidence="17 18" key="1">
    <citation type="submission" date="2017-01" db="EMBL/GenBank/DDBJ databases">
        <title>Genome sequence of Rhodoferax antarcticus ANT.BR, a psychrophilic purple nonsulfur bacterium from an Antarctic microbial mat.</title>
        <authorList>
            <person name="Baker J."/>
            <person name="Riester C."/>
            <person name="Skinner B."/>
            <person name="Newell A."/>
            <person name="Swingley W."/>
            <person name="Madigan M."/>
            <person name="Jung D."/>
            <person name="Asao M."/>
            <person name="Chen M."/>
            <person name="Loughlin P."/>
            <person name="Pan H."/>
            <person name="Lin S."/>
            <person name="Li N."/>
            <person name="Shaw J."/>
            <person name="Prado M."/>
            <person name="Sherman C."/>
            <person name="Li X."/>
            <person name="Tang J."/>
            <person name="Blankenship R."/>
            <person name="Zhao T."/>
            <person name="Touchman J."/>
            <person name="Sattley M."/>
        </authorList>
    </citation>
    <scope>NUCLEOTIDE SEQUENCE [LARGE SCALE GENOMIC DNA]</scope>
    <source>
        <strain evidence="17 18">ANT.BR</strain>
    </source>
</reference>
<dbReference type="GO" id="GO:0044718">
    <property type="term" value="P:siderophore transmembrane transport"/>
    <property type="evidence" value="ECO:0007669"/>
    <property type="project" value="TreeGrafter"/>
</dbReference>
<organism evidence="17 18">
    <name type="scientific">Rhodoferax antarcticus ANT.BR</name>
    <dbReference type="NCBI Taxonomy" id="1111071"/>
    <lineage>
        <taxon>Bacteria</taxon>
        <taxon>Pseudomonadati</taxon>
        <taxon>Pseudomonadota</taxon>
        <taxon>Betaproteobacteria</taxon>
        <taxon>Burkholderiales</taxon>
        <taxon>Comamonadaceae</taxon>
        <taxon>Rhodoferax</taxon>
    </lineage>
</organism>
<evidence type="ECO:0000256" key="5">
    <source>
        <dbReference type="ARBA" id="ARBA00022692"/>
    </source>
</evidence>
<feature type="compositionally biased region" description="Basic and acidic residues" evidence="13">
    <location>
        <begin position="218"/>
        <end position="227"/>
    </location>
</feature>
<keyword evidence="8 11" id="KW-0472">Membrane</keyword>
<evidence type="ECO:0000256" key="14">
    <source>
        <dbReference type="SAM" id="SignalP"/>
    </source>
</evidence>
<protein>
    <submittedName>
        <fullName evidence="17">TonB-dependent Receptor</fullName>
    </submittedName>
</protein>
<keyword evidence="6 14" id="KW-0732">Signal</keyword>
<gene>
    <name evidence="17" type="ORF">BLL52_2494</name>
</gene>
<accession>A0A1Q8YE25</accession>
<keyword evidence="3 11" id="KW-0813">Transport</keyword>
<keyword evidence="7 12" id="KW-0798">TonB box</keyword>
<evidence type="ECO:0000259" key="15">
    <source>
        <dbReference type="Pfam" id="PF00593"/>
    </source>
</evidence>
<feature type="signal peptide" evidence="14">
    <location>
        <begin position="1"/>
        <end position="36"/>
    </location>
</feature>
<evidence type="ECO:0000256" key="1">
    <source>
        <dbReference type="ARBA" id="ARBA00004571"/>
    </source>
</evidence>
<dbReference type="AlphaFoldDB" id="A0A1Q8YE25"/>
<evidence type="ECO:0000256" key="4">
    <source>
        <dbReference type="ARBA" id="ARBA00022452"/>
    </source>
</evidence>
<dbReference type="Proteomes" id="UP000185911">
    <property type="component" value="Unassembled WGS sequence"/>
</dbReference>
<dbReference type="PROSITE" id="PS52016">
    <property type="entry name" value="TONB_DEPENDENT_REC_3"/>
    <property type="match status" value="1"/>
</dbReference>
<comment type="caution">
    <text evidence="17">The sequence shown here is derived from an EMBL/GenBank/DDBJ whole genome shotgun (WGS) entry which is preliminary data.</text>
</comment>
<evidence type="ECO:0000256" key="8">
    <source>
        <dbReference type="ARBA" id="ARBA00023136"/>
    </source>
</evidence>
<feature type="chain" id="PRO_5012886884" evidence="14">
    <location>
        <begin position="37"/>
        <end position="660"/>
    </location>
</feature>
<dbReference type="STRING" id="81479.RA876_06600"/>
<dbReference type="PANTHER" id="PTHR30069">
    <property type="entry name" value="TONB-DEPENDENT OUTER MEMBRANE RECEPTOR"/>
    <property type="match status" value="1"/>
</dbReference>
<keyword evidence="5 11" id="KW-0812">Transmembrane</keyword>
<comment type="subcellular location">
    <subcellularLocation>
        <location evidence="1 11">Cell outer membrane</location>
        <topology evidence="1 11">Multi-pass membrane protein</topology>
    </subcellularLocation>
</comment>
<evidence type="ECO:0000256" key="2">
    <source>
        <dbReference type="ARBA" id="ARBA00009810"/>
    </source>
</evidence>
<evidence type="ECO:0000256" key="9">
    <source>
        <dbReference type="ARBA" id="ARBA00023170"/>
    </source>
</evidence>
<sequence length="660" mass="70466">MAFSTMTSFVFSVCHRAPVRLCASALAVFATFPVLAQGQAAGTLGEVVVTATRFPVSADVLPFGVSVITQADIQRTGATTVNDALVKLLGVPGRTDLYGSGDYGLDLRGFGTTASSNQVVVLDGIRLNESDLSGARLSGIAIDSIEKIEVIRGSGAVLYGEGATGGVIVITTKAGAGSERSNQANLYTAVGTYGLREFRAGATLATGGFSLDVSGNQRDTDNHRDNFKSSADGSAATAQWSNDWLRLGASYAHDTLDAGLPGPLSAADYQANPVQTKYSNNHGNIVNTRKTVFAQADVGAWQLALDVGQRSKSLDSMYSGSASGYDVDANTLAVRAKHESTWGSARNAITFGRDQTDWKKNQPAGVSEQKSHGLYAQDDLTLAGGTRVSVGYRSENISQTDDRGSGVDTDQRQTAWELGLTQSLSKTWSVFGRIGTSFRLANMDELYPLYALPGAVLQPQTSRDFEMGSRWTYEAGRVELRYYRYKLNNELGYDPTVANANSWNGLGANVNFDPTLRQGFELETHYSLSKTLALQGNLGIREAKFTEGAHNGKTVPLVAGTTVAVRANWQPLPAHSVNAGVVWVSDQHVDFNNTCKVPAYATADARYAYQMGNVELSLGISNLFDKKYFTLAYDCASGGGATSIYPEAGRAFAGALRVKF</sequence>
<proteinExistence type="inferred from homology"/>
<feature type="domain" description="TonB-dependent receptor plug" evidence="16">
    <location>
        <begin position="62"/>
        <end position="167"/>
    </location>
</feature>
<evidence type="ECO:0000313" key="18">
    <source>
        <dbReference type="Proteomes" id="UP000185911"/>
    </source>
</evidence>
<evidence type="ECO:0000256" key="12">
    <source>
        <dbReference type="RuleBase" id="RU003357"/>
    </source>
</evidence>
<dbReference type="InterPro" id="IPR037066">
    <property type="entry name" value="Plug_dom_sf"/>
</dbReference>
<dbReference type="GO" id="GO:0015344">
    <property type="term" value="F:siderophore uptake transmembrane transporter activity"/>
    <property type="evidence" value="ECO:0007669"/>
    <property type="project" value="TreeGrafter"/>
</dbReference>
<keyword evidence="4 11" id="KW-1134">Transmembrane beta strand</keyword>
<dbReference type="CDD" id="cd01347">
    <property type="entry name" value="ligand_gated_channel"/>
    <property type="match status" value="1"/>
</dbReference>
<name>A0A1Q8YE25_9BURK</name>
<comment type="similarity">
    <text evidence="2 11 12">Belongs to the TonB-dependent receptor family.</text>
</comment>
<dbReference type="InterPro" id="IPR012910">
    <property type="entry name" value="Plug_dom"/>
</dbReference>
<dbReference type="EMBL" id="MSYM01000013">
    <property type="protein sequence ID" value="OLP06263.1"/>
    <property type="molecule type" value="Genomic_DNA"/>
</dbReference>
<evidence type="ECO:0000313" key="17">
    <source>
        <dbReference type="EMBL" id="OLP06263.1"/>
    </source>
</evidence>